<feature type="signal peptide" evidence="1">
    <location>
        <begin position="1"/>
        <end position="23"/>
    </location>
</feature>
<accession>A0A011M7A9</accession>
<name>A0A011M7A9_9PROT</name>
<organism evidence="3 4">
    <name type="scientific">Candidatus Accumulibacter adjunctus</name>
    <dbReference type="NCBI Taxonomy" id="1454001"/>
    <lineage>
        <taxon>Bacteria</taxon>
        <taxon>Pseudomonadati</taxon>
        <taxon>Pseudomonadota</taxon>
        <taxon>Betaproteobacteria</taxon>
        <taxon>Candidatus Accumulibacter</taxon>
    </lineage>
</organism>
<evidence type="ECO:0000256" key="1">
    <source>
        <dbReference type="SAM" id="SignalP"/>
    </source>
</evidence>
<dbReference type="InterPro" id="IPR013424">
    <property type="entry name" value="Ice-binding_C"/>
</dbReference>
<comment type="caution">
    <text evidence="3">The sequence shown here is derived from an EMBL/GenBank/DDBJ whole genome shotgun (WGS) entry which is preliminary data.</text>
</comment>
<sequence>MISTWKKLAVAATLAAAAPLASATVVPIGSWGSFQFGTAPSFIDTYTIDVAPGTHVKVRIVDGYVIGDEFSYSVDGGALQFTSDADADDGIQSNAFDGDAAWADPRLSRALIYLLPGFHTIDLAITENAAGTSGGAAFIRADVPEPATLGMLGLALAGLGFSRRKAV</sequence>
<dbReference type="AlphaFoldDB" id="A0A011M7A9"/>
<dbReference type="EMBL" id="JFAX01000022">
    <property type="protein sequence ID" value="EXI65513.1"/>
    <property type="molecule type" value="Genomic_DNA"/>
</dbReference>
<evidence type="ECO:0000259" key="2">
    <source>
        <dbReference type="Pfam" id="PF07589"/>
    </source>
</evidence>
<feature type="domain" description="Ice-binding protein C-terminal" evidence="2">
    <location>
        <begin position="142"/>
        <end position="164"/>
    </location>
</feature>
<feature type="chain" id="PRO_5001460865" evidence="1">
    <location>
        <begin position="24"/>
        <end position="167"/>
    </location>
</feature>
<gene>
    <name evidence="3" type="ORF">AW08_03184</name>
</gene>
<keyword evidence="1" id="KW-0732">Signal</keyword>
<evidence type="ECO:0000313" key="3">
    <source>
        <dbReference type="EMBL" id="EXI65513.1"/>
    </source>
</evidence>
<dbReference type="PATRIC" id="fig|1454001.3.peg.3229"/>
<evidence type="ECO:0000313" key="4">
    <source>
        <dbReference type="Proteomes" id="UP000020218"/>
    </source>
</evidence>
<proteinExistence type="predicted"/>
<dbReference type="Pfam" id="PF07589">
    <property type="entry name" value="PEP-CTERM"/>
    <property type="match status" value="1"/>
</dbReference>
<reference evidence="3" key="1">
    <citation type="submission" date="2014-02" db="EMBL/GenBank/DDBJ databases">
        <title>Expanding our view of genomic diversity in Candidatus Accumulibacter clades.</title>
        <authorList>
            <person name="Skennerton C.T."/>
            <person name="Barr J.J."/>
            <person name="Slater F.R."/>
            <person name="Bond P.L."/>
            <person name="Tyson G.W."/>
        </authorList>
    </citation>
    <scope>NUCLEOTIDE SEQUENCE [LARGE SCALE GENOMIC DNA]</scope>
</reference>
<dbReference type="Proteomes" id="UP000020218">
    <property type="component" value="Unassembled WGS sequence"/>
</dbReference>
<keyword evidence="4" id="KW-1185">Reference proteome</keyword>
<protein>
    <submittedName>
        <fullName evidence="3">PEP-CTERM motif protein</fullName>
    </submittedName>
</protein>
<dbReference type="NCBIfam" id="TIGR02595">
    <property type="entry name" value="PEP_CTERM"/>
    <property type="match status" value="1"/>
</dbReference>